<keyword evidence="3" id="KW-1185">Reference proteome</keyword>
<dbReference type="EMBL" id="PQXM01000529">
    <property type="protein sequence ID" value="TGO71782.1"/>
    <property type="molecule type" value="Genomic_DNA"/>
</dbReference>
<sequence length="76" mass="8106">MLSIRTTYLAASQRHGTVASHWREVLPKGRVKWLSSSQTAAQGRRRSDGDAVAHHGSAPLAWGPDVNDGAARDGDG</sequence>
<name>A0A4Z1JKK7_9HELO</name>
<reference evidence="2 3" key="1">
    <citation type="submission" date="2017-12" db="EMBL/GenBank/DDBJ databases">
        <title>Comparative genomics of Botrytis spp.</title>
        <authorList>
            <person name="Valero-Jimenez C.A."/>
            <person name="Tapia P."/>
            <person name="Veloso J."/>
            <person name="Silva-Moreno E."/>
            <person name="Staats M."/>
            <person name="Valdes J.H."/>
            <person name="Van Kan J.A.L."/>
        </authorList>
    </citation>
    <scope>NUCLEOTIDE SEQUENCE [LARGE SCALE GENOMIC DNA]</scope>
    <source>
        <strain evidence="2 3">Be9601</strain>
    </source>
</reference>
<evidence type="ECO:0000313" key="2">
    <source>
        <dbReference type="EMBL" id="TGO71782.1"/>
    </source>
</evidence>
<comment type="caution">
    <text evidence="2">The sequence shown here is derived from an EMBL/GenBank/DDBJ whole genome shotgun (WGS) entry which is preliminary data.</text>
</comment>
<dbReference type="Proteomes" id="UP000297229">
    <property type="component" value="Unassembled WGS sequence"/>
</dbReference>
<gene>
    <name evidence="2" type="ORF">BELL_0531g00090</name>
</gene>
<protein>
    <submittedName>
        <fullName evidence="2">Uncharacterized protein</fullName>
    </submittedName>
</protein>
<feature type="region of interest" description="Disordered" evidence="1">
    <location>
        <begin position="36"/>
        <end position="76"/>
    </location>
</feature>
<evidence type="ECO:0000313" key="3">
    <source>
        <dbReference type="Proteomes" id="UP000297229"/>
    </source>
</evidence>
<organism evidence="2 3">
    <name type="scientific">Botrytis elliptica</name>
    <dbReference type="NCBI Taxonomy" id="278938"/>
    <lineage>
        <taxon>Eukaryota</taxon>
        <taxon>Fungi</taxon>
        <taxon>Dikarya</taxon>
        <taxon>Ascomycota</taxon>
        <taxon>Pezizomycotina</taxon>
        <taxon>Leotiomycetes</taxon>
        <taxon>Helotiales</taxon>
        <taxon>Sclerotiniaceae</taxon>
        <taxon>Botrytis</taxon>
    </lineage>
</organism>
<evidence type="ECO:0000256" key="1">
    <source>
        <dbReference type="SAM" id="MobiDB-lite"/>
    </source>
</evidence>
<proteinExistence type="predicted"/>
<accession>A0A4Z1JKK7</accession>
<dbReference type="AlphaFoldDB" id="A0A4Z1JKK7"/>